<feature type="domain" description="Small ribosomal subunit protein eS4 central region" evidence="6">
    <location>
        <begin position="110"/>
        <end position="154"/>
    </location>
</feature>
<dbReference type="InterPro" id="IPR032277">
    <property type="entry name" value="Ribosomal_eS4_C"/>
</dbReference>
<sequence length="253" mass="28648">MICGPKKHLKHVAVPEHGMLDILTGVFAPHSSTSPHKLRERFPQIIFLRNRLKYAPTRDEVEKICIQNFIKIDSKVHTDTTYPADFMDVISIGKTGENFPLIYDIKNCFKVRQIFMGTKGIPHLVTHDAHTICYPEFLIKVNDIIQIDLKTGNITDFIKFNTGNLCMVIGGANLGRVAMITNREGHPDSFDVAHIKDANGNSFAIQLSNNFVIGTGNRPWISLPCERVSASAFLRKETRDWQPNRAVYKMISR</sequence>
<feature type="domain" description="Small ribosomal subunit protein eS4 C-terminal" evidence="8">
    <location>
        <begin position="197"/>
        <end position="226"/>
    </location>
</feature>
<evidence type="ECO:0000256" key="1">
    <source>
        <dbReference type="ARBA" id="ARBA00007500"/>
    </source>
</evidence>
<dbReference type="PANTHER" id="PTHR11581">
    <property type="entry name" value="30S/40S RIBOSOMAL PROTEIN S4"/>
    <property type="match status" value="1"/>
</dbReference>
<keyword evidence="3" id="KW-0694">RNA-binding</keyword>
<dbReference type="Pfam" id="PF16121">
    <property type="entry name" value="40S_S4_C"/>
    <property type="match status" value="1"/>
</dbReference>
<dbReference type="EMBL" id="VCEA01000001">
    <property type="protein sequence ID" value="KAB0360460.1"/>
    <property type="molecule type" value="Genomic_DNA"/>
</dbReference>
<accession>A0A5N3WFB6</accession>
<dbReference type="Gene3D" id="2.30.30.30">
    <property type="match status" value="1"/>
</dbReference>
<keyword evidence="2" id="KW-0699">rRNA-binding</keyword>
<evidence type="ECO:0000313" key="9">
    <source>
        <dbReference type="EMBL" id="KAB0360460.1"/>
    </source>
</evidence>
<dbReference type="Gene3D" id="3.10.290.10">
    <property type="entry name" value="RNA-binding S4 domain"/>
    <property type="match status" value="1"/>
</dbReference>
<dbReference type="GO" id="GO:0019843">
    <property type="term" value="F:rRNA binding"/>
    <property type="evidence" value="ECO:0007669"/>
    <property type="project" value="UniProtKB-KW"/>
</dbReference>
<dbReference type="CDD" id="cd00165">
    <property type="entry name" value="S4"/>
    <property type="match status" value="1"/>
</dbReference>
<dbReference type="InterPro" id="IPR038237">
    <property type="entry name" value="Ribosomal_eS4_central_sf"/>
</dbReference>
<evidence type="ECO:0000256" key="3">
    <source>
        <dbReference type="ARBA" id="ARBA00022884"/>
    </source>
</evidence>
<dbReference type="InterPro" id="IPR014722">
    <property type="entry name" value="Rib_uL2_dom2"/>
</dbReference>
<dbReference type="GO" id="GO:0006412">
    <property type="term" value="P:translation"/>
    <property type="evidence" value="ECO:0007669"/>
    <property type="project" value="InterPro"/>
</dbReference>
<name>A0A5N3WFB6_MUNMU</name>
<evidence type="ECO:0000256" key="2">
    <source>
        <dbReference type="ARBA" id="ARBA00022730"/>
    </source>
</evidence>
<dbReference type="FunFam" id="2.40.50.740:FF:000001">
    <property type="entry name" value="40S ribosomal protein S4"/>
    <property type="match status" value="1"/>
</dbReference>
<dbReference type="Pfam" id="PF00900">
    <property type="entry name" value="Ribosomal_S4e"/>
    <property type="match status" value="1"/>
</dbReference>
<evidence type="ECO:0000259" key="7">
    <source>
        <dbReference type="Pfam" id="PF08071"/>
    </source>
</evidence>
<keyword evidence="5" id="KW-0687">Ribonucleoprotein</keyword>
<evidence type="ECO:0000256" key="4">
    <source>
        <dbReference type="ARBA" id="ARBA00022980"/>
    </source>
</evidence>
<dbReference type="InterPro" id="IPR041982">
    <property type="entry name" value="Ribosomal_eS4_KOW"/>
</dbReference>
<dbReference type="GO" id="GO:0022627">
    <property type="term" value="C:cytosolic small ribosomal subunit"/>
    <property type="evidence" value="ECO:0007669"/>
    <property type="project" value="TreeGrafter"/>
</dbReference>
<comment type="similarity">
    <text evidence="1">Belongs to the eukaryotic ribosomal protein eS4 family.</text>
</comment>
<dbReference type="PANTHER" id="PTHR11581:SF0">
    <property type="entry name" value="SMALL RIBOSOMAL SUBUNIT PROTEIN ES4"/>
    <property type="match status" value="1"/>
</dbReference>
<evidence type="ECO:0000313" key="10">
    <source>
        <dbReference type="Proteomes" id="UP000326458"/>
    </source>
</evidence>
<evidence type="ECO:0000259" key="8">
    <source>
        <dbReference type="Pfam" id="PF16121"/>
    </source>
</evidence>
<reference evidence="9 10" key="1">
    <citation type="submission" date="2019-06" db="EMBL/GenBank/DDBJ databases">
        <title>Discovery of a novel chromosome fission-fusion reversal in muntjac.</title>
        <authorList>
            <person name="Mudd A.B."/>
            <person name="Bredeson J.V."/>
            <person name="Baum R."/>
            <person name="Hockemeyer D."/>
            <person name="Rokhsar D.S."/>
        </authorList>
    </citation>
    <scope>NUCLEOTIDE SEQUENCE [LARGE SCALE GENOMIC DNA]</scope>
    <source>
        <strain evidence="9">UTSW_UCB_Mm</strain>
        <tissue evidence="9">Fibroblast cell line</tissue>
    </source>
</reference>
<dbReference type="FunFam" id="3.10.290.10:FF:000002">
    <property type="entry name" value="40S ribosomal protein S4"/>
    <property type="match status" value="1"/>
</dbReference>
<dbReference type="Proteomes" id="UP000326458">
    <property type="component" value="Unassembled WGS sequence"/>
</dbReference>
<organism evidence="9 10">
    <name type="scientific">Muntiacus muntjak</name>
    <name type="common">Barking deer</name>
    <name type="synonym">Indian muntjac</name>
    <dbReference type="NCBI Taxonomy" id="9888"/>
    <lineage>
        <taxon>Eukaryota</taxon>
        <taxon>Metazoa</taxon>
        <taxon>Chordata</taxon>
        <taxon>Craniata</taxon>
        <taxon>Vertebrata</taxon>
        <taxon>Euteleostomi</taxon>
        <taxon>Mammalia</taxon>
        <taxon>Eutheria</taxon>
        <taxon>Laurasiatheria</taxon>
        <taxon>Artiodactyla</taxon>
        <taxon>Ruminantia</taxon>
        <taxon>Pecora</taxon>
        <taxon>Cervidae</taxon>
        <taxon>Muntiacinae</taxon>
        <taxon>Muntiacus</taxon>
    </lineage>
</organism>
<dbReference type="GO" id="GO:0003735">
    <property type="term" value="F:structural constituent of ribosome"/>
    <property type="evidence" value="ECO:0007669"/>
    <property type="project" value="InterPro"/>
</dbReference>
<evidence type="ECO:0008006" key="11">
    <source>
        <dbReference type="Google" id="ProtNLM"/>
    </source>
</evidence>
<dbReference type="FunFam" id="2.30.30.30:FF:000005">
    <property type="entry name" value="40S ribosomal protein S4"/>
    <property type="match status" value="1"/>
</dbReference>
<dbReference type="InterPro" id="IPR013845">
    <property type="entry name" value="Ribosomal_eS4_central_region"/>
</dbReference>
<comment type="caution">
    <text evidence="9">The sequence shown here is derived from an EMBL/GenBank/DDBJ whole genome shotgun (WGS) entry which is preliminary data.</text>
</comment>
<dbReference type="InterPro" id="IPR000876">
    <property type="entry name" value="Ribosomal_eS4"/>
</dbReference>
<feature type="domain" description="Small ribosomal subunit protein eS4 N-terminal" evidence="7">
    <location>
        <begin position="4"/>
        <end position="39"/>
    </location>
</feature>
<proteinExistence type="inferred from homology"/>
<evidence type="ECO:0000256" key="5">
    <source>
        <dbReference type="ARBA" id="ARBA00023274"/>
    </source>
</evidence>
<dbReference type="Pfam" id="PF08071">
    <property type="entry name" value="RS4NT"/>
    <property type="match status" value="1"/>
</dbReference>
<dbReference type="Gene3D" id="2.40.50.740">
    <property type="match status" value="1"/>
</dbReference>
<keyword evidence="10" id="KW-1185">Reference proteome</keyword>
<dbReference type="InterPro" id="IPR036986">
    <property type="entry name" value="S4_RNA-bd_sf"/>
</dbReference>
<dbReference type="CDD" id="cd06087">
    <property type="entry name" value="KOW_RPS4"/>
    <property type="match status" value="1"/>
</dbReference>
<gene>
    <name evidence="9" type="ORF">FD754_004616</name>
</gene>
<dbReference type="InterPro" id="IPR013843">
    <property type="entry name" value="Ribosomal_eS4_N"/>
</dbReference>
<evidence type="ECO:0000259" key="6">
    <source>
        <dbReference type="Pfam" id="PF00900"/>
    </source>
</evidence>
<dbReference type="AlphaFoldDB" id="A0A5N3WFB6"/>
<protein>
    <recommendedName>
        <fullName evidence="11">40S ribosomal protein S4</fullName>
    </recommendedName>
</protein>
<keyword evidence="4" id="KW-0689">Ribosomal protein</keyword>